<dbReference type="InterPro" id="IPR019734">
    <property type="entry name" value="TPR_rpt"/>
</dbReference>
<dbReference type="InterPro" id="IPR011990">
    <property type="entry name" value="TPR-like_helical_dom_sf"/>
</dbReference>
<dbReference type="Proteomes" id="UP000285112">
    <property type="component" value="Unassembled WGS sequence"/>
</dbReference>
<dbReference type="SMART" id="SM00862">
    <property type="entry name" value="Trans_reg_C"/>
    <property type="match status" value="1"/>
</dbReference>
<feature type="domain" description="Bacterial transcriptional activator" evidence="6">
    <location>
        <begin position="101"/>
        <end position="246"/>
    </location>
</feature>
<dbReference type="SUPFAM" id="SSF46894">
    <property type="entry name" value="C-terminal effector domain of the bipartite response regulators"/>
    <property type="match status" value="1"/>
</dbReference>
<accession>A0A419I7Y8</accession>
<dbReference type="PRINTS" id="PR00364">
    <property type="entry name" value="DISEASERSIST"/>
</dbReference>
<keyword evidence="8" id="KW-1185">Reference proteome</keyword>
<dbReference type="SMART" id="SM00028">
    <property type="entry name" value="TPR"/>
    <property type="match status" value="4"/>
</dbReference>
<reference evidence="7 8" key="1">
    <citation type="submission" date="2018-09" db="EMBL/GenBank/DDBJ databases">
        <title>YIM PH 21725 draft genome.</title>
        <authorList>
            <person name="Miao C."/>
        </authorList>
    </citation>
    <scope>NUCLEOTIDE SEQUENCE [LARGE SCALE GENOMIC DNA]</scope>
    <source>
        <strain evidence="8">YIM PH21725</strain>
    </source>
</reference>
<evidence type="ECO:0000259" key="5">
    <source>
        <dbReference type="SMART" id="SM00862"/>
    </source>
</evidence>
<feature type="compositionally biased region" description="Polar residues" evidence="3">
    <location>
        <begin position="989"/>
        <end position="998"/>
    </location>
</feature>
<proteinExistence type="inferred from homology"/>
<evidence type="ECO:0000313" key="7">
    <source>
        <dbReference type="EMBL" id="RJQ88176.1"/>
    </source>
</evidence>
<gene>
    <name evidence="7" type="ORF">D5S19_07630</name>
</gene>
<dbReference type="OrthoDB" id="3661636at2"/>
<dbReference type="PANTHER" id="PTHR47691">
    <property type="entry name" value="REGULATOR-RELATED"/>
    <property type="match status" value="1"/>
</dbReference>
<protein>
    <submittedName>
        <fullName evidence="7">SARP family transcriptional regulator</fullName>
    </submittedName>
</protein>
<dbReference type="Gene3D" id="3.40.50.300">
    <property type="entry name" value="P-loop containing nucleotide triphosphate hydrolases"/>
    <property type="match status" value="1"/>
</dbReference>
<dbReference type="Gene3D" id="1.10.10.10">
    <property type="entry name" value="Winged helix-like DNA-binding domain superfamily/Winged helix DNA-binding domain"/>
    <property type="match status" value="1"/>
</dbReference>
<dbReference type="InterPro" id="IPR036388">
    <property type="entry name" value="WH-like_DNA-bd_sf"/>
</dbReference>
<dbReference type="InterPro" id="IPR003593">
    <property type="entry name" value="AAA+_ATPase"/>
</dbReference>
<dbReference type="InterPro" id="IPR001867">
    <property type="entry name" value="OmpR/PhoB-type_DNA-bd"/>
</dbReference>
<evidence type="ECO:0000313" key="8">
    <source>
        <dbReference type="Proteomes" id="UP000285112"/>
    </source>
</evidence>
<evidence type="ECO:0000259" key="4">
    <source>
        <dbReference type="SMART" id="SM00382"/>
    </source>
</evidence>
<dbReference type="EMBL" id="QZFV01000065">
    <property type="protein sequence ID" value="RJQ88176.1"/>
    <property type="molecule type" value="Genomic_DNA"/>
</dbReference>
<comment type="similarity">
    <text evidence="1">Belongs to the AfsR/DnrI/RedD regulatory family.</text>
</comment>
<sequence length="998" mass="110208">METAYGILGQTAVRMHGKMNENWATGQVQNVLGILLVRPGERVPATRIMTWAWDDELPANPKDALYKAVNRLRRALADADLAAPVETVDGGYRIALDPNYVDLAVFHEGMREARAAADAGNHESAYESAHAALSLWRGEPLAGLQTGPVQNWRRNTILTQWIPACSFLVHELLTLRRPETAARELDRLLPEHAGELTFVKLRTRVFYALQQFTQGQEYFLGAYREFRDAGDEPAADELRAFHDRLRETHRSTPAPGNLRPVTSAPQVRPLPRDLRGFTGRADVLGALNNLLLQDNSGRSAPAVVLTGPPGMGKTSAALHWAHGVATAFPRGRVYVDLQGFGPAPRLEHNDVVDLLLEEFGFPVDHVVRESDRAAVLRRHLAERQVLVILDNAENSDHVDRLLDLLADSTLLITSRRRLKALARKYELPTLSLGYLDDHDSLALLTRRIHERAEREPDAARRIAHLCDGLPLALSLVAERAAERPGLSLSMLLCQLRDPEMLLSIGDNGDDESLRTTFSSSYHTLDPAGQAVFRLFGHHPGAEMQADTVLSAAGLATTDTRRALETLVALHLIDQPGDTDRFRIPSIFHRYAQTLSEHDQDQVPLRRLLSHYTRTAENAHRIAHPHGDRPPIPEAEPGTNPTRFETPEAATRWFLQERTNIAALAAKAEQARLFDYVCLLAHLVGETLSRFGYYAERIAGLTAAARAAQAKGDLFAEGSTFNDLGYLHLTLCDEQAAAPMLARALELATAVNHPIAILTVNINLARQHRLAGRHTEAITLFRKCVVDAQGARDPVREAKSEQYLGDLLADLDQPERALPHFHRALHLRTLLGDTPARIETHIALAELHYAQEDLPATARHCAQARTLLDGTAELTAGMRLRTVQARLAKAEHNDRAALRLSQEAVELAERAHTATGQAHALEAFAEILHALGNSPDAIDAWTRAAAFYRGRGQHGKAERLEAHLAEIGPPHEIPEARDGESTVAMPSPRRSFTSSEQAT</sequence>
<feature type="domain" description="OmpR/PhoB-type" evidence="5">
    <location>
        <begin position="20"/>
        <end position="94"/>
    </location>
</feature>
<evidence type="ECO:0000256" key="2">
    <source>
        <dbReference type="ARBA" id="ARBA00023125"/>
    </source>
</evidence>
<dbReference type="SUPFAM" id="SSF48452">
    <property type="entry name" value="TPR-like"/>
    <property type="match status" value="3"/>
</dbReference>
<dbReference type="InterPro" id="IPR005158">
    <property type="entry name" value="BTAD"/>
</dbReference>
<dbReference type="AlphaFoldDB" id="A0A419I7Y8"/>
<dbReference type="Pfam" id="PF03704">
    <property type="entry name" value="BTAD"/>
    <property type="match status" value="1"/>
</dbReference>
<dbReference type="SMART" id="SM01043">
    <property type="entry name" value="BTAD"/>
    <property type="match status" value="1"/>
</dbReference>
<dbReference type="SMART" id="SM00382">
    <property type="entry name" value="AAA"/>
    <property type="match status" value="1"/>
</dbReference>
<keyword evidence="2" id="KW-0238">DNA-binding</keyword>
<evidence type="ECO:0000256" key="1">
    <source>
        <dbReference type="ARBA" id="ARBA00005820"/>
    </source>
</evidence>
<dbReference type="RefSeq" id="WP_120022609.1">
    <property type="nucleotide sequence ID" value="NZ_QZFV01000065.1"/>
</dbReference>
<dbReference type="Gene3D" id="1.25.40.10">
    <property type="entry name" value="Tetratricopeptide repeat domain"/>
    <property type="match status" value="2"/>
</dbReference>
<dbReference type="GO" id="GO:0000160">
    <property type="term" value="P:phosphorelay signal transduction system"/>
    <property type="evidence" value="ECO:0007669"/>
    <property type="project" value="InterPro"/>
</dbReference>
<dbReference type="GO" id="GO:0006355">
    <property type="term" value="P:regulation of DNA-templated transcription"/>
    <property type="evidence" value="ECO:0007669"/>
    <property type="project" value="InterPro"/>
</dbReference>
<feature type="region of interest" description="Disordered" evidence="3">
    <location>
        <begin position="967"/>
        <end position="998"/>
    </location>
</feature>
<name>A0A419I7Y8_9PSEU</name>
<comment type="caution">
    <text evidence="7">The sequence shown here is derived from an EMBL/GenBank/DDBJ whole genome shotgun (WGS) entry which is preliminary data.</text>
</comment>
<dbReference type="GO" id="GO:0003677">
    <property type="term" value="F:DNA binding"/>
    <property type="evidence" value="ECO:0007669"/>
    <property type="project" value="UniProtKB-KW"/>
</dbReference>
<organism evidence="7 8">
    <name type="scientific">Amycolatopsis panacis</name>
    <dbReference type="NCBI Taxonomy" id="2340917"/>
    <lineage>
        <taxon>Bacteria</taxon>
        <taxon>Bacillati</taxon>
        <taxon>Actinomycetota</taxon>
        <taxon>Actinomycetes</taxon>
        <taxon>Pseudonocardiales</taxon>
        <taxon>Pseudonocardiaceae</taxon>
        <taxon>Amycolatopsis</taxon>
    </lineage>
</organism>
<feature type="domain" description="AAA+ ATPase" evidence="4">
    <location>
        <begin position="299"/>
        <end position="454"/>
    </location>
</feature>
<dbReference type="PANTHER" id="PTHR47691:SF3">
    <property type="entry name" value="HTH-TYPE TRANSCRIPTIONAL REGULATOR RV0890C-RELATED"/>
    <property type="match status" value="1"/>
</dbReference>
<dbReference type="InterPro" id="IPR027417">
    <property type="entry name" value="P-loop_NTPase"/>
</dbReference>
<dbReference type="SUPFAM" id="SSF52540">
    <property type="entry name" value="P-loop containing nucleoside triphosphate hydrolases"/>
    <property type="match status" value="1"/>
</dbReference>
<dbReference type="InterPro" id="IPR016032">
    <property type="entry name" value="Sig_transdc_resp-reg_C-effctor"/>
</dbReference>
<evidence type="ECO:0000259" key="6">
    <source>
        <dbReference type="SMART" id="SM01043"/>
    </source>
</evidence>
<evidence type="ECO:0000256" key="3">
    <source>
        <dbReference type="SAM" id="MobiDB-lite"/>
    </source>
</evidence>